<reference evidence="3 4" key="1">
    <citation type="submission" date="2016-11" db="EMBL/GenBank/DDBJ databases">
        <authorList>
            <person name="Jaros S."/>
            <person name="Januszkiewicz K."/>
            <person name="Wedrychowicz H."/>
        </authorList>
    </citation>
    <scope>NUCLEOTIDE SEQUENCE [LARGE SCALE GENOMIC DNA]</scope>
    <source>
        <strain evidence="3 4">ACAM 12</strain>
    </source>
</reference>
<evidence type="ECO:0000256" key="1">
    <source>
        <dbReference type="SAM" id="SignalP"/>
    </source>
</evidence>
<evidence type="ECO:0000259" key="2">
    <source>
        <dbReference type="Pfam" id="PF23951"/>
    </source>
</evidence>
<evidence type="ECO:0000313" key="3">
    <source>
        <dbReference type="EMBL" id="SHM02230.1"/>
    </source>
</evidence>
<feature type="domain" description="DUF7282" evidence="2">
    <location>
        <begin position="32"/>
        <end position="137"/>
    </location>
</feature>
<dbReference type="EMBL" id="LT670847">
    <property type="protein sequence ID" value="SHM02230.1"/>
    <property type="molecule type" value="Genomic_DNA"/>
</dbReference>
<keyword evidence="1" id="KW-0732">Signal</keyword>
<sequence length="139" mass="14590">MTYRNVSLSILLALGLAGTAGTAMAMDDKGPSIKADSQSPGEEVTVNVMADQKGFVVIHDSNDEGKPIAPASIGHAAIDGQDEVTVEVDRMLESGDKVFVMLHKDTGEEGKYEFGEGSTDVDPPMMADGKPVVVPVDVK</sequence>
<dbReference type="AlphaFoldDB" id="A0A1M7FE08"/>
<proteinExistence type="predicted"/>
<feature type="signal peptide" evidence="1">
    <location>
        <begin position="1"/>
        <end position="25"/>
    </location>
</feature>
<dbReference type="Pfam" id="PF23951">
    <property type="entry name" value="DUF7282"/>
    <property type="match status" value="1"/>
</dbReference>
<protein>
    <recommendedName>
        <fullName evidence="2">DUF7282 domain-containing protein</fullName>
    </recommendedName>
</protein>
<name>A0A1M7FE08_9GAMM</name>
<dbReference type="RefSeq" id="WP_079551543.1">
    <property type="nucleotide sequence ID" value="NZ_LT670847.1"/>
</dbReference>
<dbReference type="STRING" id="29571.SAMN05878437_0829"/>
<organism evidence="3 4">
    <name type="scientific">Vreelandella subglaciescola</name>
    <dbReference type="NCBI Taxonomy" id="29571"/>
    <lineage>
        <taxon>Bacteria</taxon>
        <taxon>Pseudomonadati</taxon>
        <taxon>Pseudomonadota</taxon>
        <taxon>Gammaproteobacteria</taxon>
        <taxon>Oceanospirillales</taxon>
        <taxon>Halomonadaceae</taxon>
        <taxon>Vreelandella</taxon>
    </lineage>
</organism>
<gene>
    <name evidence="3" type="ORF">SAMN05878437_0829</name>
</gene>
<dbReference type="InParanoid" id="A0A1M7FE08"/>
<evidence type="ECO:0000313" key="4">
    <source>
        <dbReference type="Proteomes" id="UP000190911"/>
    </source>
</evidence>
<keyword evidence="4" id="KW-1185">Reference proteome</keyword>
<dbReference type="OrthoDB" id="7605232at2"/>
<dbReference type="Proteomes" id="UP000190911">
    <property type="component" value="Chromosome I"/>
</dbReference>
<accession>A0A1M7FE08</accession>
<feature type="chain" id="PRO_5013382689" description="DUF7282 domain-containing protein" evidence="1">
    <location>
        <begin position="26"/>
        <end position="139"/>
    </location>
</feature>
<dbReference type="InterPro" id="IPR055706">
    <property type="entry name" value="Slg1/2_DUF7282"/>
</dbReference>